<sequence>MRTNTLKEYKKAIRIKYEIEREREYFDYLNSPSRGKLRDFCWLIFEDNPTEDDLKVFKNLFSIDFDPAKKKKFKEQKDKFRPIETFFKGETDPSNIDAINMAAILVDFEPRPFKKFHEKCRLEETKQIGTIDKPKKAVKNEKEVIDIFKWRKRYKSIGRNLRQVMALF</sequence>
<dbReference type="AlphaFoldDB" id="A0A502E8S9"/>
<evidence type="ECO:0000313" key="2">
    <source>
        <dbReference type="Proteomes" id="UP000319700"/>
    </source>
</evidence>
<dbReference type="RefSeq" id="WP_140511625.1">
    <property type="nucleotide sequence ID" value="NZ_RCZH01000023.1"/>
</dbReference>
<organism evidence="1 2">
    <name type="scientific">Flavobacterium pectinovorum</name>
    <dbReference type="NCBI Taxonomy" id="29533"/>
    <lineage>
        <taxon>Bacteria</taxon>
        <taxon>Pseudomonadati</taxon>
        <taxon>Bacteroidota</taxon>
        <taxon>Flavobacteriia</taxon>
        <taxon>Flavobacteriales</taxon>
        <taxon>Flavobacteriaceae</taxon>
        <taxon>Flavobacterium</taxon>
    </lineage>
</organism>
<comment type="caution">
    <text evidence="1">The sequence shown here is derived from an EMBL/GenBank/DDBJ whole genome shotgun (WGS) entry which is preliminary data.</text>
</comment>
<evidence type="ECO:0000313" key="1">
    <source>
        <dbReference type="EMBL" id="TPG32926.1"/>
    </source>
</evidence>
<keyword evidence="2" id="KW-1185">Reference proteome</keyword>
<dbReference type="EMBL" id="RCZH01000023">
    <property type="protein sequence ID" value="TPG32926.1"/>
    <property type="molecule type" value="Genomic_DNA"/>
</dbReference>
<protein>
    <submittedName>
        <fullName evidence="1">Uncharacterized protein</fullName>
    </submittedName>
</protein>
<proteinExistence type="predicted"/>
<accession>A0A502E8S9</accession>
<gene>
    <name evidence="1" type="ORF">EAH81_24855</name>
</gene>
<dbReference type="Proteomes" id="UP000319700">
    <property type="component" value="Unassembled WGS sequence"/>
</dbReference>
<name>A0A502E8S9_9FLAO</name>
<reference evidence="1 2" key="1">
    <citation type="journal article" date="2019" name="Environ. Microbiol.">
        <title>Species interactions and distinct microbial communities in high Arctic permafrost affected cryosols are associated with the CH4 and CO2 gas fluxes.</title>
        <authorList>
            <person name="Altshuler I."/>
            <person name="Hamel J."/>
            <person name="Turney S."/>
            <person name="Magnuson E."/>
            <person name="Levesque R."/>
            <person name="Greer C."/>
            <person name="Whyte L.G."/>
        </authorList>
    </citation>
    <scope>NUCLEOTIDE SEQUENCE [LARGE SCALE GENOMIC DNA]</scope>
    <source>
        <strain evidence="1 2">42</strain>
    </source>
</reference>
<dbReference type="OrthoDB" id="1340494at2"/>